<dbReference type="AlphaFoldDB" id="A0A1A8YV32"/>
<reference evidence="2" key="1">
    <citation type="submission" date="2016-05" db="EMBL/GenBank/DDBJ databases">
        <authorList>
            <person name="Naeem Raeece"/>
        </authorList>
    </citation>
    <scope>NUCLEOTIDE SEQUENCE [LARGE SCALE GENOMIC DNA]</scope>
</reference>
<accession>A0A1A8YV32</accession>
<gene>
    <name evidence="1" type="ORF">POVWA1_027850</name>
</gene>
<protein>
    <submittedName>
        <fullName evidence="1">Uncharacterized protein</fullName>
    </submittedName>
</protein>
<dbReference type="Proteomes" id="UP000078555">
    <property type="component" value="Unassembled WGS sequence"/>
</dbReference>
<organism evidence="1 2">
    <name type="scientific">Plasmodium ovale wallikeri</name>
    <dbReference type="NCBI Taxonomy" id="864142"/>
    <lineage>
        <taxon>Eukaryota</taxon>
        <taxon>Sar</taxon>
        <taxon>Alveolata</taxon>
        <taxon>Apicomplexa</taxon>
        <taxon>Aconoidasida</taxon>
        <taxon>Haemosporida</taxon>
        <taxon>Plasmodiidae</taxon>
        <taxon>Plasmodium</taxon>
        <taxon>Plasmodium (Plasmodium)</taxon>
    </lineage>
</organism>
<evidence type="ECO:0000313" key="1">
    <source>
        <dbReference type="EMBL" id="SBT35532.1"/>
    </source>
</evidence>
<dbReference type="EMBL" id="FLRD01000084">
    <property type="protein sequence ID" value="SBT35532.1"/>
    <property type="molecule type" value="Genomic_DNA"/>
</dbReference>
<keyword evidence="2" id="KW-1185">Reference proteome</keyword>
<name>A0A1A8YV32_PLAOA</name>
<evidence type="ECO:0000313" key="2">
    <source>
        <dbReference type="Proteomes" id="UP000078555"/>
    </source>
</evidence>
<proteinExistence type="predicted"/>
<sequence length="69" mass="8382">MRLIPHCAQTPLLRFPYFCMQNKGRADRGWKSGKERGCEREAVKEKLRKRGWKREVVRRNAEKTKRVYF</sequence>